<proteinExistence type="predicted"/>
<sequence>MKSIGRKLAWLGNQFLKAELTIPSDNVAMCVGFTLHKLGNMRRTGAGKPRSLLDQEKLDLFRGPDQMRSCTRRTAQRP</sequence>
<dbReference type="EMBL" id="JAIWYP010000013">
    <property type="protein sequence ID" value="KAH3715870.1"/>
    <property type="molecule type" value="Genomic_DNA"/>
</dbReference>
<keyword evidence="2" id="KW-1185">Reference proteome</keyword>
<dbReference type="AlphaFoldDB" id="A0A9D4C2A7"/>
<reference evidence="1" key="1">
    <citation type="journal article" date="2019" name="bioRxiv">
        <title>The Genome of the Zebra Mussel, Dreissena polymorpha: A Resource for Invasive Species Research.</title>
        <authorList>
            <person name="McCartney M.A."/>
            <person name="Auch B."/>
            <person name="Kono T."/>
            <person name="Mallez S."/>
            <person name="Zhang Y."/>
            <person name="Obille A."/>
            <person name="Becker A."/>
            <person name="Abrahante J.E."/>
            <person name="Garbe J."/>
            <person name="Badalamenti J.P."/>
            <person name="Herman A."/>
            <person name="Mangelson H."/>
            <person name="Liachko I."/>
            <person name="Sullivan S."/>
            <person name="Sone E.D."/>
            <person name="Koren S."/>
            <person name="Silverstein K.A.T."/>
            <person name="Beckman K.B."/>
            <person name="Gohl D.M."/>
        </authorList>
    </citation>
    <scope>NUCLEOTIDE SEQUENCE</scope>
    <source>
        <strain evidence="1">Duluth1</strain>
        <tissue evidence="1">Whole animal</tissue>
    </source>
</reference>
<gene>
    <name evidence="1" type="ORF">DPMN_058584</name>
</gene>
<comment type="caution">
    <text evidence="1">The sequence shown here is derived from an EMBL/GenBank/DDBJ whole genome shotgun (WGS) entry which is preliminary data.</text>
</comment>
<accession>A0A9D4C2A7</accession>
<name>A0A9D4C2A7_DREPO</name>
<dbReference type="Proteomes" id="UP000828390">
    <property type="component" value="Unassembled WGS sequence"/>
</dbReference>
<evidence type="ECO:0000313" key="2">
    <source>
        <dbReference type="Proteomes" id="UP000828390"/>
    </source>
</evidence>
<reference evidence="1" key="2">
    <citation type="submission" date="2020-11" db="EMBL/GenBank/DDBJ databases">
        <authorList>
            <person name="McCartney M.A."/>
            <person name="Auch B."/>
            <person name="Kono T."/>
            <person name="Mallez S."/>
            <person name="Becker A."/>
            <person name="Gohl D.M."/>
            <person name="Silverstein K.A.T."/>
            <person name="Koren S."/>
            <person name="Bechman K.B."/>
            <person name="Herman A."/>
            <person name="Abrahante J.E."/>
            <person name="Garbe J."/>
        </authorList>
    </citation>
    <scope>NUCLEOTIDE SEQUENCE</scope>
    <source>
        <strain evidence="1">Duluth1</strain>
        <tissue evidence="1">Whole animal</tissue>
    </source>
</reference>
<protein>
    <submittedName>
        <fullName evidence="1">Uncharacterized protein</fullName>
    </submittedName>
</protein>
<evidence type="ECO:0000313" key="1">
    <source>
        <dbReference type="EMBL" id="KAH3715870.1"/>
    </source>
</evidence>
<organism evidence="1 2">
    <name type="scientific">Dreissena polymorpha</name>
    <name type="common">Zebra mussel</name>
    <name type="synonym">Mytilus polymorpha</name>
    <dbReference type="NCBI Taxonomy" id="45954"/>
    <lineage>
        <taxon>Eukaryota</taxon>
        <taxon>Metazoa</taxon>
        <taxon>Spiralia</taxon>
        <taxon>Lophotrochozoa</taxon>
        <taxon>Mollusca</taxon>
        <taxon>Bivalvia</taxon>
        <taxon>Autobranchia</taxon>
        <taxon>Heteroconchia</taxon>
        <taxon>Euheterodonta</taxon>
        <taxon>Imparidentia</taxon>
        <taxon>Neoheterodontei</taxon>
        <taxon>Myida</taxon>
        <taxon>Dreissenoidea</taxon>
        <taxon>Dreissenidae</taxon>
        <taxon>Dreissena</taxon>
    </lineage>
</organism>